<dbReference type="GO" id="GO:0016787">
    <property type="term" value="F:hydrolase activity"/>
    <property type="evidence" value="ECO:0007669"/>
    <property type="project" value="UniProtKB-KW"/>
</dbReference>
<dbReference type="EMBL" id="JASPKY010000547">
    <property type="protein sequence ID" value="KAK9693278.1"/>
    <property type="molecule type" value="Genomic_DNA"/>
</dbReference>
<organism evidence="9 10">
    <name type="scientific">Popillia japonica</name>
    <name type="common">Japanese beetle</name>
    <dbReference type="NCBI Taxonomy" id="7064"/>
    <lineage>
        <taxon>Eukaryota</taxon>
        <taxon>Metazoa</taxon>
        <taxon>Ecdysozoa</taxon>
        <taxon>Arthropoda</taxon>
        <taxon>Hexapoda</taxon>
        <taxon>Insecta</taxon>
        <taxon>Pterygota</taxon>
        <taxon>Neoptera</taxon>
        <taxon>Endopterygota</taxon>
        <taxon>Coleoptera</taxon>
        <taxon>Polyphaga</taxon>
        <taxon>Scarabaeiformia</taxon>
        <taxon>Scarabaeidae</taxon>
        <taxon>Rutelinae</taxon>
        <taxon>Popillia</taxon>
    </lineage>
</organism>
<dbReference type="PANTHER" id="PTHR22930:SF289">
    <property type="entry name" value="DDE TNP4 DOMAIN-CONTAINING PROTEIN-RELATED"/>
    <property type="match status" value="1"/>
</dbReference>
<dbReference type="InterPro" id="IPR045249">
    <property type="entry name" value="HARBI1-like"/>
</dbReference>
<evidence type="ECO:0000256" key="4">
    <source>
        <dbReference type="ARBA" id="ARBA00022722"/>
    </source>
</evidence>
<evidence type="ECO:0000256" key="3">
    <source>
        <dbReference type="ARBA" id="ARBA00006958"/>
    </source>
</evidence>
<comment type="caution">
    <text evidence="9">The sequence shown here is derived from an EMBL/GenBank/DDBJ whole genome shotgun (WGS) entry which is preliminary data.</text>
</comment>
<dbReference type="PANTHER" id="PTHR22930">
    <property type="match status" value="1"/>
</dbReference>
<dbReference type="Pfam" id="PF13359">
    <property type="entry name" value="DDE_Tnp_4"/>
    <property type="match status" value="1"/>
</dbReference>
<dbReference type="AlphaFoldDB" id="A0AAW1IUF2"/>
<sequence length="177" mass="20406">MYFALNVQTVCNNKLQIIDIVSRWHGATHDAYIFNNSRLRARLETGEMGEGILLGDSGYPIRPYLLTPLQNPQTPVENLYNESHIRTRNCIERTFGVWKRRFPILSLRMRVKIETAQQIIVATAVLHNTAVSKRLAEFEEVENNAAALEEPDIVLRAESNGNDFVRQQFINNYFRSL</sequence>
<evidence type="ECO:0000256" key="6">
    <source>
        <dbReference type="ARBA" id="ARBA00022801"/>
    </source>
</evidence>
<keyword evidence="7" id="KW-0539">Nucleus</keyword>
<keyword evidence="9" id="KW-0255">Endonuclease</keyword>
<evidence type="ECO:0000256" key="1">
    <source>
        <dbReference type="ARBA" id="ARBA00001968"/>
    </source>
</evidence>
<gene>
    <name evidence="9" type="ORF">QE152_g34315</name>
</gene>
<comment type="cofactor">
    <cofactor evidence="1">
        <name>a divalent metal cation</name>
        <dbReference type="ChEBI" id="CHEBI:60240"/>
    </cofactor>
</comment>
<comment type="similarity">
    <text evidence="3">Belongs to the HARBI1 family.</text>
</comment>
<keyword evidence="5" id="KW-0479">Metal-binding</keyword>
<evidence type="ECO:0000256" key="2">
    <source>
        <dbReference type="ARBA" id="ARBA00004123"/>
    </source>
</evidence>
<comment type="subcellular location">
    <subcellularLocation>
        <location evidence="2">Nucleus</location>
    </subcellularLocation>
</comment>
<protein>
    <submittedName>
        <fullName evidence="9">DDE superfamily endonuclease</fullName>
    </submittedName>
</protein>
<dbReference type="Proteomes" id="UP001458880">
    <property type="component" value="Unassembled WGS sequence"/>
</dbReference>
<dbReference type="InterPro" id="IPR027806">
    <property type="entry name" value="HARBI1_dom"/>
</dbReference>
<dbReference type="GO" id="GO:0005634">
    <property type="term" value="C:nucleus"/>
    <property type="evidence" value="ECO:0007669"/>
    <property type="project" value="UniProtKB-SubCell"/>
</dbReference>
<evidence type="ECO:0000256" key="7">
    <source>
        <dbReference type="ARBA" id="ARBA00023242"/>
    </source>
</evidence>
<evidence type="ECO:0000313" key="9">
    <source>
        <dbReference type="EMBL" id="KAK9693278.1"/>
    </source>
</evidence>
<reference evidence="9 10" key="1">
    <citation type="journal article" date="2024" name="BMC Genomics">
        <title>De novo assembly and annotation of Popillia japonica's genome with initial clues to its potential as an invasive pest.</title>
        <authorList>
            <person name="Cucini C."/>
            <person name="Boschi S."/>
            <person name="Funari R."/>
            <person name="Cardaioli E."/>
            <person name="Iannotti N."/>
            <person name="Marturano G."/>
            <person name="Paoli F."/>
            <person name="Bruttini M."/>
            <person name="Carapelli A."/>
            <person name="Frati F."/>
            <person name="Nardi F."/>
        </authorList>
    </citation>
    <scope>NUCLEOTIDE SEQUENCE [LARGE SCALE GENOMIC DNA]</scope>
    <source>
        <strain evidence="9">DMR45628</strain>
    </source>
</reference>
<evidence type="ECO:0000259" key="8">
    <source>
        <dbReference type="Pfam" id="PF13359"/>
    </source>
</evidence>
<name>A0AAW1IUF2_POPJA</name>
<feature type="domain" description="DDE Tnp4" evidence="8">
    <location>
        <begin position="3"/>
        <end position="128"/>
    </location>
</feature>
<dbReference type="GO" id="GO:0004519">
    <property type="term" value="F:endonuclease activity"/>
    <property type="evidence" value="ECO:0007669"/>
    <property type="project" value="UniProtKB-KW"/>
</dbReference>
<evidence type="ECO:0000313" key="10">
    <source>
        <dbReference type="Proteomes" id="UP001458880"/>
    </source>
</evidence>
<keyword evidence="6" id="KW-0378">Hydrolase</keyword>
<keyword evidence="4" id="KW-0540">Nuclease</keyword>
<proteinExistence type="inferred from homology"/>
<dbReference type="GO" id="GO:0046872">
    <property type="term" value="F:metal ion binding"/>
    <property type="evidence" value="ECO:0007669"/>
    <property type="project" value="UniProtKB-KW"/>
</dbReference>
<accession>A0AAW1IUF2</accession>
<evidence type="ECO:0000256" key="5">
    <source>
        <dbReference type="ARBA" id="ARBA00022723"/>
    </source>
</evidence>
<keyword evidence="10" id="KW-1185">Reference proteome</keyword>